<name>A0A8K0DPR8_9ROSA</name>
<comment type="caution">
    <text evidence="4">The sequence shown here is derived from an EMBL/GenBank/DDBJ whole genome shotgun (WGS) entry which is preliminary data.</text>
</comment>
<dbReference type="GO" id="GO:0016746">
    <property type="term" value="F:acyltransferase activity"/>
    <property type="evidence" value="ECO:0007669"/>
    <property type="project" value="UniProtKB-KW"/>
</dbReference>
<reference evidence="4" key="1">
    <citation type="submission" date="2020-03" db="EMBL/GenBank/DDBJ databases">
        <title>A high-quality chromosome-level genome assembly of a woody plant with both climbing and erect habits, Rhamnella rubrinervis.</title>
        <authorList>
            <person name="Lu Z."/>
            <person name="Yang Y."/>
            <person name="Zhu X."/>
            <person name="Sun Y."/>
        </authorList>
    </citation>
    <scope>NUCLEOTIDE SEQUENCE</scope>
    <source>
        <strain evidence="4">BYM</strain>
        <tissue evidence="4">Leaf</tissue>
    </source>
</reference>
<gene>
    <name evidence="4" type="ORF">FNV43_RR22194</name>
</gene>
<dbReference type="PANTHER" id="PTHR31623">
    <property type="entry name" value="F21J9.9"/>
    <property type="match status" value="1"/>
</dbReference>
<comment type="similarity">
    <text evidence="1">Belongs to the plant acyltransferase family.</text>
</comment>
<keyword evidence="5" id="KW-1185">Reference proteome</keyword>
<evidence type="ECO:0000313" key="4">
    <source>
        <dbReference type="EMBL" id="KAF3435107.1"/>
    </source>
</evidence>
<dbReference type="AlphaFoldDB" id="A0A8K0DPR8"/>
<proteinExistence type="inferred from homology"/>
<evidence type="ECO:0000256" key="3">
    <source>
        <dbReference type="ARBA" id="ARBA00023315"/>
    </source>
</evidence>
<dbReference type="InterPro" id="IPR023213">
    <property type="entry name" value="CAT-like_dom_sf"/>
</dbReference>
<dbReference type="Gene3D" id="3.30.559.10">
    <property type="entry name" value="Chloramphenicol acetyltransferase-like domain"/>
    <property type="match status" value="2"/>
</dbReference>
<dbReference type="OrthoDB" id="671439at2759"/>
<organism evidence="4 5">
    <name type="scientific">Rhamnella rubrinervis</name>
    <dbReference type="NCBI Taxonomy" id="2594499"/>
    <lineage>
        <taxon>Eukaryota</taxon>
        <taxon>Viridiplantae</taxon>
        <taxon>Streptophyta</taxon>
        <taxon>Embryophyta</taxon>
        <taxon>Tracheophyta</taxon>
        <taxon>Spermatophyta</taxon>
        <taxon>Magnoliopsida</taxon>
        <taxon>eudicotyledons</taxon>
        <taxon>Gunneridae</taxon>
        <taxon>Pentapetalae</taxon>
        <taxon>rosids</taxon>
        <taxon>fabids</taxon>
        <taxon>Rosales</taxon>
        <taxon>Rhamnaceae</taxon>
        <taxon>rhamnoid group</taxon>
        <taxon>Rhamneae</taxon>
        <taxon>Rhamnella</taxon>
    </lineage>
</organism>
<accession>A0A8K0DPR8</accession>
<dbReference type="PANTHER" id="PTHR31623:SF17">
    <property type="entry name" value="F21J9.9"/>
    <property type="match status" value="1"/>
</dbReference>
<dbReference type="Proteomes" id="UP000796880">
    <property type="component" value="Unassembled WGS sequence"/>
</dbReference>
<sequence length="435" mass="48958">MNNIFHVKVVSKESIKPSAPTPDCLRHYQLSYLDQSAPSAFMPIIFFYPSNEAQTNLTVKKLCNHVKNSLSQVLTYFYPLSGRVKHWLCVDCNDEGACYVEAQANCSLFNILPDPSPNDMNKLLPLELHDVSNGFPLIVQVTFFQCGGLSIGVGLNHEIADALSLSIFINTWSAIARGESDFQTPIFGASKFFPPKDMSGFASQVPAVNDNTKHVAKRFVFDAKKIQLLRDQYSNTEAVESPRRLTRVEAVSTFIWNRFIVATHPKGIDKDKIYTVMQAVNIRNRVEPRLPENYFGNISGAIPSFPSMETNKDGYYNIVSGMRDALMKINPESLKKVQEIDDRLNFLSQHSMQVKNGEVIFLLFTSLCWFPFYEVDFGWGKPACVSSARLTTRNYVAFLDTKSGGGIEAWVNLMEEDMALFEADQEVLSMFPLAT</sequence>
<keyword evidence="3" id="KW-0012">Acyltransferase</keyword>
<protein>
    <submittedName>
        <fullName evidence="4">Uncharacterized protein</fullName>
    </submittedName>
</protein>
<dbReference type="Pfam" id="PF02458">
    <property type="entry name" value="Transferase"/>
    <property type="match status" value="1"/>
</dbReference>
<evidence type="ECO:0000256" key="1">
    <source>
        <dbReference type="ARBA" id="ARBA00009861"/>
    </source>
</evidence>
<keyword evidence="2" id="KW-0808">Transferase</keyword>
<evidence type="ECO:0000256" key="2">
    <source>
        <dbReference type="ARBA" id="ARBA00022679"/>
    </source>
</evidence>
<dbReference type="EMBL" id="VOIH02000010">
    <property type="protein sequence ID" value="KAF3435107.1"/>
    <property type="molecule type" value="Genomic_DNA"/>
</dbReference>
<evidence type="ECO:0000313" key="5">
    <source>
        <dbReference type="Proteomes" id="UP000796880"/>
    </source>
</evidence>